<dbReference type="Gene3D" id="3.40.710.10">
    <property type="entry name" value="DD-peptidase/beta-lactamase superfamily"/>
    <property type="match status" value="1"/>
</dbReference>
<dbReference type="Proteomes" id="UP001302349">
    <property type="component" value="Chromosome"/>
</dbReference>
<reference evidence="2 3" key="1">
    <citation type="journal article" date="2023" name="Microbiol. Resour. Announc.">
        <title>Complete Genome Sequence of Imperialibacter roseus strain P4T.</title>
        <authorList>
            <person name="Tizabi D.R."/>
            <person name="Bachvaroff T."/>
            <person name="Hill R.T."/>
        </authorList>
    </citation>
    <scope>NUCLEOTIDE SEQUENCE [LARGE SCALE GENOMIC DNA]</scope>
    <source>
        <strain evidence="2 3">P4T</strain>
    </source>
</reference>
<evidence type="ECO:0000313" key="3">
    <source>
        <dbReference type="Proteomes" id="UP001302349"/>
    </source>
</evidence>
<protein>
    <submittedName>
        <fullName evidence="2">Serine hydrolase domain-containing protein</fullName>
        <ecNumber evidence="2">3.1.1.103</ecNumber>
    </submittedName>
</protein>
<evidence type="ECO:0000313" key="2">
    <source>
        <dbReference type="EMBL" id="WOK08955.1"/>
    </source>
</evidence>
<dbReference type="InterPro" id="IPR001466">
    <property type="entry name" value="Beta-lactam-related"/>
</dbReference>
<organism evidence="2 3">
    <name type="scientific">Imperialibacter roseus</name>
    <dbReference type="NCBI Taxonomy" id="1324217"/>
    <lineage>
        <taxon>Bacteria</taxon>
        <taxon>Pseudomonadati</taxon>
        <taxon>Bacteroidota</taxon>
        <taxon>Cytophagia</taxon>
        <taxon>Cytophagales</taxon>
        <taxon>Flammeovirgaceae</taxon>
        <taxon>Imperialibacter</taxon>
    </lineage>
</organism>
<dbReference type="EMBL" id="CP136051">
    <property type="protein sequence ID" value="WOK08955.1"/>
    <property type="molecule type" value="Genomic_DNA"/>
</dbReference>
<dbReference type="InterPro" id="IPR050491">
    <property type="entry name" value="AmpC-like"/>
</dbReference>
<proteinExistence type="predicted"/>
<dbReference type="InterPro" id="IPR012338">
    <property type="entry name" value="Beta-lactam/transpept-like"/>
</dbReference>
<dbReference type="PANTHER" id="PTHR46825">
    <property type="entry name" value="D-ALANYL-D-ALANINE-CARBOXYPEPTIDASE/ENDOPEPTIDASE AMPH"/>
    <property type="match status" value="1"/>
</dbReference>
<sequence>MKKYSYLLLAASLAFGCERSGTPLLITEGSDLSVSSPFESKLAKGATDTFRVHLEKGALASGFADQVSVDVVVKVFGPEGQLLREFDSPARGPEPFQFTSEGGVYKIVVTPFQEGEGDYVIMLDRVEAVATTNEGKIDQLMRFAMGAGETVPGATVAVVKDGKVVFSKGYGFANLEYDIRNSSTTIFHVASVSKQFTGFAIAMLADQGKVSMDDDIRKYLPEMHDFGKKITLSHLVHHTSGLRDQWSLLALAGWRLDDVITREQVLRLIFNQKELNFEPGEEMLYCNTGFTLLAEIVSRVTGQSFAEWTKANMFDPLGMKNTLFYDDHEKIVRGRAYSYYKNDKGELKKSVLSYANVGATSLFTTVEDLALWAVNFENVSVGNDNIMKMMDERYILNKGDTMGYGFGQGIGSYKGLVNKTHGGADAGYRTFINRFPGQRFSVIVFSNLASFNPGNIAYQIADIFLADQLTEVPPKPSEAPPAGDDQPKEAFETSSVVLSEYTGRFYSPELETAYTLEVVNDTLVAHHQRHDDIKLTIKQKDGFSSSAWWTGNIDFTRNSSNAIYGFKVNAGRVRNVAFEKQ</sequence>
<feature type="domain" description="Beta-lactamase-related" evidence="1">
    <location>
        <begin position="148"/>
        <end position="453"/>
    </location>
</feature>
<accession>A0ABZ0IV79</accession>
<dbReference type="PANTHER" id="PTHR46825:SF9">
    <property type="entry name" value="BETA-LACTAMASE-RELATED DOMAIN-CONTAINING PROTEIN"/>
    <property type="match status" value="1"/>
</dbReference>
<dbReference type="RefSeq" id="WP_317491584.1">
    <property type="nucleotide sequence ID" value="NZ_CP136051.1"/>
</dbReference>
<dbReference type="Pfam" id="PF00144">
    <property type="entry name" value="Beta-lactamase"/>
    <property type="match status" value="1"/>
</dbReference>
<keyword evidence="3" id="KW-1185">Reference proteome</keyword>
<dbReference type="EC" id="3.1.1.103" evidence="2"/>
<name>A0ABZ0IV79_9BACT</name>
<keyword evidence="2" id="KW-0378">Hydrolase</keyword>
<dbReference type="GO" id="GO:0016787">
    <property type="term" value="F:hydrolase activity"/>
    <property type="evidence" value="ECO:0007669"/>
    <property type="project" value="UniProtKB-KW"/>
</dbReference>
<dbReference type="PROSITE" id="PS51257">
    <property type="entry name" value="PROKAR_LIPOPROTEIN"/>
    <property type="match status" value="1"/>
</dbReference>
<evidence type="ECO:0000259" key="1">
    <source>
        <dbReference type="Pfam" id="PF00144"/>
    </source>
</evidence>
<gene>
    <name evidence="2" type="ORF">RT717_09945</name>
</gene>
<dbReference type="SUPFAM" id="SSF56601">
    <property type="entry name" value="beta-lactamase/transpeptidase-like"/>
    <property type="match status" value="1"/>
</dbReference>